<accession>A0A1B1AZ79</accession>
<evidence type="ECO:0000313" key="1">
    <source>
        <dbReference type="EMBL" id="ANP51840.1"/>
    </source>
</evidence>
<proteinExistence type="predicted"/>
<reference evidence="1 2" key="1">
    <citation type="submission" date="2016-06" db="EMBL/GenBank/DDBJ databases">
        <title>Complete genome sequence of Streptomyces griseochromogenes ATCC 14511, the Blasticidin S producer.</title>
        <authorList>
            <person name="Wu L."/>
        </authorList>
    </citation>
    <scope>NUCLEOTIDE SEQUENCE [LARGE SCALE GENOMIC DNA]</scope>
    <source>
        <strain evidence="1 2">ATCC 14511</strain>
    </source>
</reference>
<dbReference type="AlphaFoldDB" id="A0A1B1AZ79"/>
<dbReference type="EMBL" id="CP016279">
    <property type="protein sequence ID" value="ANP51840.1"/>
    <property type="molecule type" value="Genomic_DNA"/>
</dbReference>
<evidence type="ECO:0000313" key="2">
    <source>
        <dbReference type="Proteomes" id="UP000092659"/>
    </source>
</evidence>
<organism evidence="1 2">
    <name type="scientific">Streptomyces griseochromogenes</name>
    <dbReference type="NCBI Taxonomy" id="68214"/>
    <lineage>
        <taxon>Bacteria</taxon>
        <taxon>Bacillati</taxon>
        <taxon>Actinomycetota</taxon>
        <taxon>Actinomycetes</taxon>
        <taxon>Kitasatosporales</taxon>
        <taxon>Streptomycetaceae</taxon>
        <taxon>Streptomyces</taxon>
    </lineage>
</organism>
<sequence length="114" mass="13129">MVMWIRMYDEARGLWQYFEGDEEGWVLRQVDLRGDDGTPVTASSLEEVLRLQERADIATMSRYEQRYGLVSEGRLTGWEEAPRAGGISAEEFERVWLDARRTLGATAPARDTDR</sequence>
<dbReference type="KEGG" id="sgs:AVL59_21655"/>
<dbReference type="Proteomes" id="UP000092659">
    <property type="component" value="Chromosome"/>
</dbReference>
<gene>
    <name evidence="1" type="ORF">AVL59_21655</name>
</gene>
<name>A0A1B1AZ79_9ACTN</name>
<dbReference type="OrthoDB" id="4554814at2"/>
<protein>
    <submittedName>
        <fullName evidence="1">Uncharacterized protein</fullName>
    </submittedName>
</protein>